<dbReference type="Gene3D" id="3.40.50.720">
    <property type="entry name" value="NAD(P)-binding Rossmann-like Domain"/>
    <property type="match status" value="1"/>
</dbReference>
<dbReference type="SUPFAM" id="SSF51735">
    <property type="entry name" value="NAD(P)-binding Rossmann-fold domains"/>
    <property type="match status" value="1"/>
</dbReference>
<protein>
    <recommendedName>
        <fullName evidence="3">NAD(P)-binding protein</fullName>
    </recommendedName>
</protein>
<dbReference type="InterPro" id="IPR052184">
    <property type="entry name" value="SDR_enzymes"/>
</dbReference>
<dbReference type="Proteomes" id="UP001610432">
    <property type="component" value="Unassembled WGS sequence"/>
</dbReference>
<evidence type="ECO:0008006" key="3">
    <source>
        <dbReference type="Google" id="ProtNLM"/>
    </source>
</evidence>
<dbReference type="RefSeq" id="XP_070881279.1">
    <property type="nucleotide sequence ID" value="XM_071027138.1"/>
</dbReference>
<proteinExistence type="predicted"/>
<dbReference type="InterPro" id="IPR002347">
    <property type="entry name" value="SDR_fam"/>
</dbReference>
<dbReference type="PANTHER" id="PTHR45458">
    <property type="entry name" value="SHORT-CHAIN DEHYDROGENASE/REDUCTASE SDR"/>
    <property type="match status" value="1"/>
</dbReference>
<dbReference type="InterPro" id="IPR036291">
    <property type="entry name" value="NAD(P)-bd_dom_sf"/>
</dbReference>
<reference evidence="1 2" key="1">
    <citation type="submission" date="2024-07" db="EMBL/GenBank/DDBJ databases">
        <title>Section-level genome sequencing and comparative genomics of Aspergillus sections Usti and Cavernicolus.</title>
        <authorList>
            <consortium name="Lawrence Berkeley National Laboratory"/>
            <person name="Nybo J.L."/>
            <person name="Vesth T.C."/>
            <person name="Theobald S."/>
            <person name="Frisvad J.C."/>
            <person name="Larsen T.O."/>
            <person name="Kjaerboelling I."/>
            <person name="Rothschild-Mancinelli K."/>
            <person name="Lyhne E.K."/>
            <person name="Kogle M.E."/>
            <person name="Barry K."/>
            <person name="Clum A."/>
            <person name="Na H."/>
            <person name="Ledsgaard L."/>
            <person name="Lin J."/>
            <person name="Lipzen A."/>
            <person name="Kuo A."/>
            <person name="Riley R."/>
            <person name="Mondo S."/>
            <person name="Labutti K."/>
            <person name="Haridas S."/>
            <person name="Pangalinan J."/>
            <person name="Salamov A.A."/>
            <person name="Simmons B.A."/>
            <person name="Magnuson J.K."/>
            <person name="Chen J."/>
            <person name="Drula E."/>
            <person name="Henrissat B."/>
            <person name="Wiebenga A."/>
            <person name="Lubbers R.J."/>
            <person name="Gomes A.C."/>
            <person name="Macurrencykelacurrency M.R."/>
            <person name="Stajich J."/>
            <person name="Grigoriev I.V."/>
            <person name="Mortensen U.H."/>
            <person name="De Vries R.P."/>
            <person name="Baker S.E."/>
            <person name="Andersen M.R."/>
        </authorList>
    </citation>
    <scope>NUCLEOTIDE SEQUENCE [LARGE SCALE GENOMIC DNA]</scope>
    <source>
        <strain evidence="1 2">CBS 449.75</strain>
    </source>
</reference>
<dbReference type="PRINTS" id="PR00081">
    <property type="entry name" value="GDHRDH"/>
</dbReference>
<dbReference type="CDD" id="cd05325">
    <property type="entry name" value="carb_red_sniffer_like_SDR_c"/>
    <property type="match status" value="1"/>
</dbReference>
<dbReference type="PANTHER" id="PTHR45458:SF3">
    <property type="entry name" value="CHAIN DEHYDROGENASE (ATSC), PUTATIVE-RELATED"/>
    <property type="match status" value="1"/>
</dbReference>
<gene>
    <name evidence="1" type="ORF">BJX67DRAFT_309956</name>
</gene>
<dbReference type="GeneID" id="98142210"/>
<name>A0ABR4LCR2_9EURO</name>
<accession>A0ABR4LCR2</accession>
<dbReference type="Pfam" id="PF00106">
    <property type="entry name" value="adh_short"/>
    <property type="match status" value="1"/>
</dbReference>
<comment type="caution">
    <text evidence="1">The sequence shown here is derived from an EMBL/GenBank/DDBJ whole genome shotgun (WGS) entry which is preliminary data.</text>
</comment>
<keyword evidence="2" id="KW-1185">Reference proteome</keyword>
<evidence type="ECO:0000313" key="2">
    <source>
        <dbReference type="Proteomes" id="UP001610432"/>
    </source>
</evidence>
<sequence>MPSYAITGASRGIGWGLLENVSSNPQNTVIALVRNKPGTEDRVAKELPGRSNIHVLQADLDDYKSLEAAAADTAEITGGALDVLIANAARISLYDVFDPIGVLGENPTVLEENLVAKFKTNAVAQIHLFNLFIPLLLRGTLKKAIAISSGHGDIDFVNNEDIATSACYAISKVALNMAVAKFNVQYKAQGVLFMSISPGMVDTGHIDPEKLTPEQGAAIAEMLRKFKTYAPDLERPMTPAESAKLVLPLIENATVEKNGGGFISHKGNRIWL</sequence>
<evidence type="ECO:0000313" key="1">
    <source>
        <dbReference type="EMBL" id="KAL2862300.1"/>
    </source>
</evidence>
<organism evidence="1 2">
    <name type="scientific">Aspergillus lucknowensis</name>
    <dbReference type="NCBI Taxonomy" id="176173"/>
    <lineage>
        <taxon>Eukaryota</taxon>
        <taxon>Fungi</taxon>
        <taxon>Dikarya</taxon>
        <taxon>Ascomycota</taxon>
        <taxon>Pezizomycotina</taxon>
        <taxon>Eurotiomycetes</taxon>
        <taxon>Eurotiomycetidae</taxon>
        <taxon>Eurotiales</taxon>
        <taxon>Aspergillaceae</taxon>
        <taxon>Aspergillus</taxon>
        <taxon>Aspergillus subgen. Nidulantes</taxon>
    </lineage>
</organism>
<dbReference type="EMBL" id="JBFXLQ010000070">
    <property type="protein sequence ID" value="KAL2862300.1"/>
    <property type="molecule type" value="Genomic_DNA"/>
</dbReference>